<protein>
    <recommendedName>
        <fullName evidence="1">Integrase catalytic domain-containing protein</fullName>
    </recommendedName>
</protein>
<keyword evidence="3" id="KW-1185">Reference proteome</keyword>
<feature type="domain" description="Integrase catalytic" evidence="1">
    <location>
        <begin position="1040"/>
        <end position="1226"/>
    </location>
</feature>
<gene>
    <name evidence="2" type="ORF">T05_13825</name>
</gene>
<reference evidence="2 3" key="1">
    <citation type="submission" date="2015-01" db="EMBL/GenBank/DDBJ databases">
        <title>Evolution of Trichinella species and genotypes.</title>
        <authorList>
            <person name="Korhonen P.K."/>
            <person name="Edoardo P."/>
            <person name="Giuseppe L.R."/>
            <person name="Gasser R.B."/>
        </authorList>
    </citation>
    <scope>NUCLEOTIDE SEQUENCE [LARGE SCALE GENOMIC DNA]</scope>
    <source>
        <strain evidence="2">ISS417</strain>
    </source>
</reference>
<dbReference type="PANTHER" id="PTHR47331">
    <property type="entry name" value="PHD-TYPE DOMAIN-CONTAINING PROTEIN"/>
    <property type="match status" value="1"/>
</dbReference>
<dbReference type="Gene3D" id="1.10.340.70">
    <property type="match status" value="1"/>
</dbReference>
<dbReference type="InterPro" id="IPR012337">
    <property type="entry name" value="RNaseH-like_sf"/>
</dbReference>
<dbReference type="SUPFAM" id="SSF56672">
    <property type="entry name" value="DNA/RNA polymerases"/>
    <property type="match status" value="2"/>
</dbReference>
<dbReference type="Pfam" id="PF17921">
    <property type="entry name" value="Integrase_H2C2"/>
    <property type="match status" value="1"/>
</dbReference>
<dbReference type="SUPFAM" id="SSF53098">
    <property type="entry name" value="Ribonuclease H-like"/>
    <property type="match status" value="1"/>
</dbReference>
<dbReference type="PROSITE" id="PS50994">
    <property type="entry name" value="INTEGRASE"/>
    <property type="match status" value="1"/>
</dbReference>
<comment type="caution">
    <text evidence="2">The sequence shown here is derived from an EMBL/GenBank/DDBJ whole genome shotgun (WGS) entry which is preliminary data.</text>
</comment>
<dbReference type="GO" id="GO:0015074">
    <property type="term" value="P:DNA integration"/>
    <property type="evidence" value="ECO:0007669"/>
    <property type="project" value="InterPro"/>
</dbReference>
<dbReference type="GO" id="GO:0003676">
    <property type="term" value="F:nucleic acid binding"/>
    <property type="evidence" value="ECO:0007669"/>
    <property type="project" value="InterPro"/>
</dbReference>
<dbReference type="InterPro" id="IPR008042">
    <property type="entry name" value="Retrotrans_Pao"/>
</dbReference>
<dbReference type="Proteomes" id="UP000055048">
    <property type="component" value="Unassembled WGS sequence"/>
</dbReference>
<dbReference type="InterPro" id="IPR041588">
    <property type="entry name" value="Integrase_H2C2"/>
</dbReference>
<dbReference type="EMBL" id="JYDJ01000571">
    <property type="protein sequence ID" value="KRX34416.1"/>
    <property type="molecule type" value="Genomic_DNA"/>
</dbReference>
<dbReference type="InterPro" id="IPR001584">
    <property type="entry name" value="Integrase_cat-core"/>
</dbReference>
<sequence>MKNRAAQDQQLQRTALRTVGRVGCFSGGCLDHHRRDSPPQLRVRTRPVERRAMATSNPPSGRAARPMQLGDGRTMATCVWGRVCFGLTCSPFLAMSVTRHHALNHLQGFPLGANQVLENMYVDDIVFSVDEDEVARETVRQLLTLMKKGGFQLTKWVSNLGAVLADVPSEDILGKSTSMSKILGIVWDSANDELTYSVLSDVDPWSRDTKRQLISVTAKVYDPLGHLSPYIIKAKVLFQKLWKKGLNWDEELPLDLQKEWQTWKMELSDISDIRIPRCLIPFHGSTIKKIELHAFGDASETAYGAVVYIVVKKEDYSSISNVVMAKSRVAPLKKMTLPRLELMAAQMAAKLMTFVKEALKIRIDRLTCWTDSKITLYWIKSISRKWKPFIQNRVENIQQLVELSQWRHCPTNSNLTNPEVLTPYHFLTDTHYTDIPEVTKDEDEWVPKIQPTRVCFGLTCSPFLAMSVTRHHALNHLQGFPLGANQVLENMYVDDIVFSVDEDEVARETVRQLLTLMKKGGFQLTKWVSNLGAVLADVPSEDILGKSTSMSKILGIVWDSANDELTYSVLSDVDPWSRDTKRQLISVTAKVYDPLGHLSPYIIKAKVLFQKLWKKGLNWDEELPLDLQKEWQTWKMELSDISDIRIPRCLIPFHGSTIKKIELHAFGDASETAYGAVVYIVVKKEDYSSISNVVMAKSRVAPLKKMTLPRLELMAAQMAAKLMTFVKEALKIRIDRLTCWTDSKITLYWIKSISRKWKPFIQNRVENIQQLVEPSQWRHCPTNSNPADILSRGSTIKRLRSDSLWWNGPTWLTDEYSWPKDIDSSKPEEYEEEYCVTEKRRSIQVLVELVENIKLNPERYEHFDRLLRITAFCKRFGKNCRMPKPDRLVGCVTPLEIQDAENYWIRKAQHESFSKEIYQLSNGRQVAANSRLQQFDPFLDENGLLRIGGRLQNSDLPEPTKHPILLPDKHPTTTAIIRRCHLRQLHGGCEFTLATLRQRYWILKGRREVKKVIHACPSCKRIESKPFVAKMAPLPSDRTRITRPFENTGLDIAGPFFTRQGKKVNKNYICLFTCMSTRAVHLEVVSEMTAPRLLQALRRFIARRGKPHILQSDNFKSFKQLDKNLSRLVSTETIDNITRELTSHRIQWNFITERAPWMGGYWERLIRSMKTSLKKVLQNSMLEDEEFRTITSEIEARMNSRPLTYNPDNPNDLEVLTPYHFLTGTHYTDIPEVTKDEDEWVPKIQPTSHLVKNWNLRQRLIAQWWKRWKAEYVTNLNVRQKWYNSVISRSGRDSSDCESAASYDGLCPSGPGGYTKNNLFTRIRSNLTLGNVTCQLELLGSWPTICSLLNLDAVVITIDKEPEKAYSSRGRISRE</sequence>
<dbReference type="Gene3D" id="3.30.420.10">
    <property type="entry name" value="Ribonuclease H-like superfamily/Ribonuclease H"/>
    <property type="match status" value="1"/>
</dbReference>
<dbReference type="InterPro" id="IPR036397">
    <property type="entry name" value="RNaseH_sf"/>
</dbReference>
<accession>A0A0V0T615</accession>
<evidence type="ECO:0000313" key="3">
    <source>
        <dbReference type="Proteomes" id="UP000055048"/>
    </source>
</evidence>
<evidence type="ECO:0000313" key="2">
    <source>
        <dbReference type="EMBL" id="KRX34416.1"/>
    </source>
</evidence>
<proteinExistence type="predicted"/>
<dbReference type="InterPro" id="IPR043502">
    <property type="entry name" value="DNA/RNA_pol_sf"/>
</dbReference>
<dbReference type="Pfam" id="PF05380">
    <property type="entry name" value="Peptidase_A17"/>
    <property type="match status" value="2"/>
</dbReference>
<name>A0A0V0T615_9BILA</name>
<dbReference type="GO" id="GO:0042575">
    <property type="term" value="C:DNA polymerase complex"/>
    <property type="evidence" value="ECO:0007669"/>
    <property type="project" value="UniProtKB-ARBA"/>
</dbReference>
<evidence type="ECO:0000259" key="1">
    <source>
        <dbReference type="PROSITE" id="PS50994"/>
    </source>
</evidence>
<organism evidence="2 3">
    <name type="scientific">Trichinella murrelli</name>
    <dbReference type="NCBI Taxonomy" id="144512"/>
    <lineage>
        <taxon>Eukaryota</taxon>
        <taxon>Metazoa</taxon>
        <taxon>Ecdysozoa</taxon>
        <taxon>Nematoda</taxon>
        <taxon>Enoplea</taxon>
        <taxon>Dorylaimia</taxon>
        <taxon>Trichinellida</taxon>
        <taxon>Trichinellidae</taxon>
        <taxon>Trichinella</taxon>
    </lineage>
</organism>